<name>A0ABX0DZC0_9ACTN</name>
<proteinExistence type="predicted"/>
<dbReference type="RefSeq" id="WP_165343815.1">
    <property type="nucleotide sequence ID" value="NZ_JAAKZX010000172.1"/>
</dbReference>
<comment type="caution">
    <text evidence="1">The sequence shown here is derived from an EMBL/GenBank/DDBJ whole genome shotgun (WGS) entry which is preliminary data.</text>
</comment>
<keyword evidence="2" id="KW-1185">Reference proteome</keyword>
<dbReference type="Proteomes" id="UP001518140">
    <property type="component" value="Unassembled WGS sequence"/>
</dbReference>
<gene>
    <name evidence="1" type="ORF">G6048_36085</name>
</gene>
<protein>
    <submittedName>
        <fullName evidence="1">Uncharacterized protein</fullName>
    </submittedName>
</protein>
<reference evidence="1 2" key="1">
    <citation type="submission" date="2020-02" db="EMBL/GenBank/DDBJ databases">
        <title>Whole-genome analyses of novel actinobacteria.</title>
        <authorList>
            <person name="Sahin N."/>
            <person name="Tokatli A."/>
        </authorList>
    </citation>
    <scope>NUCLEOTIDE SEQUENCE [LARGE SCALE GENOMIC DNA]</scope>
    <source>
        <strain evidence="1 2">YC419</strain>
    </source>
</reference>
<sequence length="74" mass="7999">MCVAATGPANEPQSMADAAYIATVDPDVGRAVTGVLHEAFETVHQEHGLVENSLTRAAVDLADAILRTWRRRVR</sequence>
<accession>A0ABX0DZC0</accession>
<organism evidence="1 2">
    <name type="scientific">Streptomyces ureilyticus</name>
    <dbReference type="NCBI Taxonomy" id="1775131"/>
    <lineage>
        <taxon>Bacteria</taxon>
        <taxon>Bacillati</taxon>
        <taxon>Actinomycetota</taxon>
        <taxon>Actinomycetes</taxon>
        <taxon>Kitasatosporales</taxon>
        <taxon>Streptomycetaceae</taxon>
        <taxon>Streptomyces</taxon>
    </lineage>
</organism>
<evidence type="ECO:0000313" key="2">
    <source>
        <dbReference type="Proteomes" id="UP001518140"/>
    </source>
</evidence>
<dbReference type="EMBL" id="JAAKZX010000172">
    <property type="protein sequence ID" value="NGO47292.1"/>
    <property type="molecule type" value="Genomic_DNA"/>
</dbReference>
<evidence type="ECO:0000313" key="1">
    <source>
        <dbReference type="EMBL" id="NGO47292.1"/>
    </source>
</evidence>